<dbReference type="InterPro" id="IPR011009">
    <property type="entry name" value="Kinase-like_dom_sf"/>
</dbReference>
<dbReference type="Proteomes" id="UP000822688">
    <property type="component" value="Chromosome 3"/>
</dbReference>
<evidence type="ECO:0000256" key="13">
    <source>
        <dbReference type="ARBA" id="ARBA00023180"/>
    </source>
</evidence>
<dbReference type="Gene3D" id="1.10.510.10">
    <property type="entry name" value="Transferase(Phosphotransferase) domain 1"/>
    <property type="match status" value="1"/>
</dbReference>
<dbReference type="PANTHER" id="PTHR48006:SF34">
    <property type="entry name" value="OS08G0203700 PROTEIN"/>
    <property type="match status" value="1"/>
</dbReference>
<evidence type="ECO:0000256" key="14">
    <source>
        <dbReference type="PROSITE-ProRule" id="PRU10141"/>
    </source>
</evidence>
<comment type="subcellular location">
    <subcellularLocation>
        <location evidence="1">Membrane</location>
        <topology evidence="1">Single-pass type I membrane protein</topology>
    </subcellularLocation>
</comment>
<dbReference type="InterPro" id="IPR000719">
    <property type="entry name" value="Prot_kinase_dom"/>
</dbReference>
<keyword evidence="13" id="KW-0325">Glycoprotein</keyword>
<proteinExistence type="predicted"/>
<dbReference type="Gene3D" id="3.80.10.10">
    <property type="entry name" value="Ribonuclease Inhibitor"/>
    <property type="match status" value="1"/>
</dbReference>
<organism evidence="18 19">
    <name type="scientific">Ceratodon purpureus</name>
    <name type="common">Fire moss</name>
    <name type="synonym">Dicranum purpureum</name>
    <dbReference type="NCBI Taxonomy" id="3225"/>
    <lineage>
        <taxon>Eukaryota</taxon>
        <taxon>Viridiplantae</taxon>
        <taxon>Streptophyta</taxon>
        <taxon>Embryophyta</taxon>
        <taxon>Bryophyta</taxon>
        <taxon>Bryophytina</taxon>
        <taxon>Bryopsida</taxon>
        <taxon>Dicranidae</taxon>
        <taxon>Pseudoditrichales</taxon>
        <taxon>Ditrichaceae</taxon>
        <taxon>Ceratodon</taxon>
    </lineage>
</organism>
<accession>A0A8T0INY0</accession>
<dbReference type="GO" id="GO:0004674">
    <property type="term" value="F:protein serine/threonine kinase activity"/>
    <property type="evidence" value="ECO:0007669"/>
    <property type="project" value="UniProtKB-KW"/>
</dbReference>
<dbReference type="SUPFAM" id="SSF56112">
    <property type="entry name" value="Protein kinase-like (PK-like)"/>
    <property type="match status" value="1"/>
</dbReference>
<dbReference type="Pfam" id="PF00560">
    <property type="entry name" value="LRR_1"/>
    <property type="match status" value="2"/>
</dbReference>
<dbReference type="AlphaFoldDB" id="A0A8T0INY0"/>
<keyword evidence="3" id="KW-0433">Leucine-rich repeat</keyword>
<sequence>MTSYWYLHHNVLFFECFCRDVHDNGFTGPVPDLSGSWNLLQLDLSGNKLTGEFPFTQLSTMDYLQILSIGGNRLIGEIPAYAFTNKTELQKLDISDNNFTGTLPPLNRMQKFLSYLDVSGNQFEGPLPDLRGFKALRYVNLGRNRFTGTSNLLDILNLTTSALAVVDLSHNRLAGPLPSWNASSLGSIQELYLDNNTLSGILDIPRMYALGLLQAKHSADNSTQKLRIMSLSNNSIEHVIFDPNVIDKVATVFILQGNPYCDKYDSGDDGQRCYCTQVCFVTPAKTDSRKIIIIAIVSSVLAVALILLVIVGAILYKNRRYKQYLQLEFKQKFDEFDVKPTIFSFNELRTATRDFHSDMKLGQGGYGAVYKGVFPNGNVVAVKQLFIKTAQGLDEFSNEVVLITGMKHRNLVNLKGCCLREHQRLLVYEYVDNYDVDQVLLGSTRRQAVNWPVRLKICLGVARGLHYLHALAHPRVIHRDIKASNVLLDKNLEPKIADFGLALLFPDEESHIMTIHVAGTKGYLAPEYASLGQLSDKVDVYSFGVLCLEIISGRRNIDETKPLEQIYLTKYAWQLHEENRLLDLVDPTLHLTEDETRDVQRVINVCLLCINNASEKRPTMARIVSILQSDTESEIQVLGEESEPSYRFRKKSVNYTSSELESVLEEGSSSNNGAANGEHHEKSQQPRREDDLSVAVELSAVRAR</sequence>
<dbReference type="Pfam" id="PF00069">
    <property type="entry name" value="Pkinase"/>
    <property type="match status" value="1"/>
</dbReference>
<feature type="binding site" evidence="14">
    <location>
        <position position="383"/>
    </location>
    <ligand>
        <name>ATP</name>
        <dbReference type="ChEBI" id="CHEBI:30616"/>
    </ligand>
</feature>
<keyword evidence="2" id="KW-0723">Serine/threonine-protein kinase</keyword>
<feature type="region of interest" description="Disordered" evidence="15">
    <location>
        <begin position="659"/>
        <end position="704"/>
    </location>
</feature>
<evidence type="ECO:0000256" key="2">
    <source>
        <dbReference type="ARBA" id="ARBA00022527"/>
    </source>
</evidence>
<dbReference type="FunFam" id="3.30.200.20:FF:000415">
    <property type="entry name" value="receptor-like serine/threonine-protein kinase NCRK"/>
    <property type="match status" value="1"/>
</dbReference>
<dbReference type="SMART" id="SM00220">
    <property type="entry name" value="S_TKc"/>
    <property type="match status" value="1"/>
</dbReference>
<dbReference type="PROSITE" id="PS00108">
    <property type="entry name" value="PROTEIN_KINASE_ST"/>
    <property type="match status" value="1"/>
</dbReference>
<dbReference type="GO" id="GO:0016020">
    <property type="term" value="C:membrane"/>
    <property type="evidence" value="ECO:0007669"/>
    <property type="project" value="UniProtKB-SubCell"/>
</dbReference>
<keyword evidence="12 16" id="KW-0472">Membrane</keyword>
<feature type="transmembrane region" description="Helical" evidence="16">
    <location>
        <begin position="291"/>
        <end position="316"/>
    </location>
</feature>
<evidence type="ECO:0000313" key="18">
    <source>
        <dbReference type="EMBL" id="KAG0584546.1"/>
    </source>
</evidence>
<dbReference type="FunFam" id="1.10.510.10:FF:000590">
    <property type="entry name" value="PR5-like receptor kinase"/>
    <property type="match status" value="1"/>
</dbReference>
<dbReference type="GO" id="GO:0005524">
    <property type="term" value="F:ATP binding"/>
    <property type="evidence" value="ECO:0007669"/>
    <property type="project" value="UniProtKB-UniRule"/>
</dbReference>
<keyword evidence="8 14" id="KW-0547">Nucleotide-binding</keyword>
<dbReference type="SUPFAM" id="SSF52058">
    <property type="entry name" value="L domain-like"/>
    <property type="match status" value="1"/>
</dbReference>
<dbReference type="InterPro" id="IPR032675">
    <property type="entry name" value="LRR_dom_sf"/>
</dbReference>
<dbReference type="Gene3D" id="3.30.200.20">
    <property type="entry name" value="Phosphorylase Kinase, domain 1"/>
    <property type="match status" value="1"/>
</dbReference>
<evidence type="ECO:0000256" key="6">
    <source>
        <dbReference type="ARBA" id="ARBA00022729"/>
    </source>
</evidence>
<evidence type="ECO:0000256" key="5">
    <source>
        <dbReference type="ARBA" id="ARBA00022692"/>
    </source>
</evidence>
<reference evidence="18" key="1">
    <citation type="submission" date="2020-06" db="EMBL/GenBank/DDBJ databases">
        <title>WGS assembly of Ceratodon purpureus strain R40.</title>
        <authorList>
            <person name="Carey S.B."/>
            <person name="Jenkins J."/>
            <person name="Shu S."/>
            <person name="Lovell J.T."/>
            <person name="Sreedasyam A."/>
            <person name="Maumus F."/>
            <person name="Tiley G.P."/>
            <person name="Fernandez-Pozo N."/>
            <person name="Barry K."/>
            <person name="Chen C."/>
            <person name="Wang M."/>
            <person name="Lipzen A."/>
            <person name="Daum C."/>
            <person name="Saski C.A."/>
            <person name="Payton A.C."/>
            <person name="Mcbreen J.C."/>
            <person name="Conrad R.E."/>
            <person name="Kollar L.M."/>
            <person name="Olsson S."/>
            <person name="Huttunen S."/>
            <person name="Landis J.B."/>
            <person name="Wickett N.J."/>
            <person name="Johnson M.G."/>
            <person name="Rensing S.A."/>
            <person name="Grimwood J."/>
            <person name="Schmutz J."/>
            <person name="Mcdaniel S.F."/>
        </authorList>
    </citation>
    <scope>NUCLEOTIDE SEQUENCE</scope>
    <source>
        <strain evidence="18">R40</strain>
    </source>
</reference>
<keyword evidence="6" id="KW-0732">Signal</keyword>
<evidence type="ECO:0000256" key="1">
    <source>
        <dbReference type="ARBA" id="ARBA00004479"/>
    </source>
</evidence>
<evidence type="ECO:0000256" key="3">
    <source>
        <dbReference type="ARBA" id="ARBA00022614"/>
    </source>
</evidence>
<keyword evidence="7" id="KW-0677">Repeat</keyword>
<dbReference type="InterPro" id="IPR008271">
    <property type="entry name" value="Ser/Thr_kinase_AS"/>
</dbReference>
<evidence type="ECO:0000256" key="7">
    <source>
        <dbReference type="ARBA" id="ARBA00022737"/>
    </source>
</evidence>
<keyword evidence="11 16" id="KW-1133">Transmembrane helix</keyword>
<evidence type="ECO:0000259" key="17">
    <source>
        <dbReference type="PROSITE" id="PS50011"/>
    </source>
</evidence>
<gene>
    <name evidence="18" type="ORF">KC19_3G217200</name>
</gene>
<dbReference type="PANTHER" id="PTHR48006">
    <property type="entry name" value="LEUCINE-RICH REPEAT-CONTAINING PROTEIN DDB_G0281931-RELATED"/>
    <property type="match status" value="1"/>
</dbReference>
<dbReference type="InterPro" id="IPR017441">
    <property type="entry name" value="Protein_kinase_ATP_BS"/>
</dbReference>
<keyword evidence="19" id="KW-1185">Reference proteome</keyword>
<evidence type="ECO:0000313" key="19">
    <source>
        <dbReference type="Proteomes" id="UP000822688"/>
    </source>
</evidence>
<keyword evidence="10 14" id="KW-0067">ATP-binding</keyword>
<evidence type="ECO:0000256" key="10">
    <source>
        <dbReference type="ARBA" id="ARBA00022840"/>
    </source>
</evidence>
<keyword evidence="5 16" id="KW-0812">Transmembrane</keyword>
<dbReference type="InterPro" id="IPR001611">
    <property type="entry name" value="Leu-rich_rpt"/>
</dbReference>
<evidence type="ECO:0000256" key="15">
    <source>
        <dbReference type="SAM" id="MobiDB-lite"/>
    </source>
</evidence>
<dbReference type="PROSITE" id="PS50011">
    <property type="entry name" value="PROTEIN_KINASE_DOM"/>
    <property type="match status" value="1"/>
</dbReference>
<dbReference type="CDD" id="cd14066">
    <property type="entry name" value="STKc_IRAK"/>
    <property type="match status" value="1"/>
</dbReference>
<dbReference type="InterPro" id="IPR051824">
    <property type="entry name" value="LRR_Rcpt-Like_S/T_Kinase"/>
</dbReference>
<feature type="compositionally biased region" description="Low complexity" evidence="15">
    <location>
        <begin position="659"/>
        <end position="673"/>
    </location>
</feature>
<evidence type="ECO:0000256" key="4">
    <source>
        <dbReference type="ARBA" id="ARBA00022679"/>
    </source>
</evidence>
<evidence type="ECO:0000256" key="12">
    <source>
        <dbReference type="ARBA" id="ARBA00023136"/>
    </source>
</evidence>
<feature type="compositionally biased region" description="Basic and acidic residues" evidence="15">
    <location>
        <begin position="677"/>
        <end position="691"/>
    </location>
</feature>
<keyword evidence="4" id="KW-0808">Transferase</keyword>
<name>A0A8T0INY0_CERPU</name>
<evidence type="ECO:0000256" key="11">
    <source>
        <dbReference type="ARBA" id="ARBA00022989"/>
    </source>
</evidence>
<evidence type="ECO:0000256" key="8">
    <source>
        <dbReference type="ARBA" id="ARBA00022741"/>
    </source>
</evidence>
<comment type="caution">
    <text evidence="18">The sequence shown here is derived from an EMBL/GenBank/DDBJ whole genome shotgun (WGS) entry which is preliminary data.</text>
</comment>
<dbReference type="EMBL" id="CM026423">
    <property type="protein sequence ID" value="KAG0584546.1"/>
    <property type="molecule type" value="Genomic_DNA"/>
</dbReference>
<evidence type="ECO:0000256" key="9">
    <source>
        <dbReference type="ARBA" id="ARBA00022777"/>
    </source>
</evidence>
<dbReference type="PROSITE" id="PS00107">
    <property type="entry name" value="PROTEIN_KINASE_ATP"/>
    <property type="match status" value="1"/>
</dbReference>
<feature type="domain" description="Protein kinase" evidence="17">
    <location>
        <begin position="355"/>
        <end position="635"/>
    </location>
</feature>
<keyword evidence="9" id="KW-0418">Kinase</keyword>
<evidence type="ECO:0000256" key="16">
    <source>
        <dbReference type="SAM" id="Phobius"/>
    </source>
</evidence>
<protein>
    <recommendedName>
        <fullName evidence="17">Protein kinase domain-containing protein</fullName>
    </recommendedName>
</protein>